<evidence type="ECO:0008006" key="3">
    <source>
        <dbReference type="Google" id="ProtNLM"/>
    </source>
</evidence>
<keyword evidence="1" id="KW-0812">Transmembrane</keyword>
<dbReference type="Pfam" id="PF10092">
    <property type="entry name" value="DUF2330"/>
    <property type="match status" value="1"/>
</dbReference>
<dbReference type="EMBL" id="LAZR01000026">
    <property type="protein sequence ID" value="KKO03670.1"/>
    <property type="molecule type" value="Genomic_DNA"/>
</dbReference>
<dbReference type="AlphaFoldDB" id="A0A0F9VHZ1"/>
<sequence length="431" mass="47689">MKPRRDKIRCMTLRRPTALILLAFLGVASQALADGMMLPIIPAIRLKHGESTPMVTSPRQEAVLIVRGEMTRVILRTHFNAGPKELAWLVPVPAEPLEIATADEKVFERLDEWTAPTFYTEITRGLHLQCGCGAQDSAVLSDSKTVIVKAVGTAGVFDYVVLAATSADDLAAWLNEHHYAMPDSLAQIVGPYVRDGWQWLAMRVRPQEADKPTLAPHPITYTYRHDWIVYPLAISRPSAAQENEILLYVVADGPYQCENWANMTSRQMVQSATMTAGARVDDTIYGLERRKGTPSGTNYEDIFREETGRNDGRLFVAEYVGDYGRQIFQNVPGLDDGDALPPVLTRLRALVTPAAMDRDVELVPTDSVLPFRSIFHLTARRSHYAGLSGLGGIGVAFGLLFMAQHWFAGRRWRRAAAVACAAVACLLLTML</sequence>
<protein>
    <recommendedName>
        <fullName evidence="3">DUF2330 domain-containing protein</fullName>
    </recommendedName>
</protein>
<feature type="transmembrane region" description="Helical" evidence="1">
    <location>
        <begin position="384"/>
        <end position="403"/>
    </location>
</feature>
<keyword evidence="1" id="KW-0472">Membrane</keyword>
<evidence type="ECO:0000256" key="1">
    <source>
        <dbReference type="SAM" id="Phobius"/>
    </source>
</evidence>
<comment type="caution">
    <text evidence="2">The sequence shown here is derived from an EMBL/GenBank/DDBJ whole genome shotgun (WGS) entry which is preliminary data.</text>
</comment>
<accession>A0A0F9VHZ1</accession>
<keyword evidence="1" id="KW-1133">Transmembrane helix</keyword>
<dbReference type="InterPro" id="IPR019283">
    <property type="entry name" value="DUF2330"/>
</dbReference>
<organism evidence="2">
    <name type="scientific">marine sediment metagenome</name>
    <dbReference type="NCBI Taxonomy" id="412755"/>
    <lineage>
        <taxon>unclassified sequences</taxon>
        <taxon>metagenomes</taxon>
        <taxon>ecological metagenomes</taxon>
    </lineage>
</organism>
<name>A0A0F9VHZ1_9ZZZZ</name>
<proteinExistence type="predicted"/>
<evidence type="ECO:0000313" key="2">
    <source>
        <dbReference type="EMBL" id="KKO03670.1"/>
    </source>
</evidence>
<gene>
    <name evidence="2" type="ORF">LCGC14_0095980</name>
</gene>
<reference evidence="2" key="1">
    <citation type="journal article" date="2015" name="Nature">
        <title>Complex archaea that bridge the gap between prokaryotes and eukaryotes.</title>
        <authorList>
            <person name="Spang A."/>
            <person name="Saw J.H."/>
            <person name="Jorgensen S.L."/>
            <person name="Zaremba-Niedzwiedzka K."/>
            <person name="Martijn J."/>
            <person name="Lind A.E."/>
            <person name="van Eijk R."/>
            <person name="Schleper C."/>
            <person name="Guy L."/>
            <person name="Ettema T.J."/>
        </authorList>
    </citation>
    <scope>NUCLEOTIDE SEQUENCE</scope>
</reference>